<dbReference type="InterPro" id="IPR036987">
    <property type="entry name" value="SRA-YDG_sf"/>
</dbReference>
<feature type="compositionally biased region" description="Basic and acidic residues" evidence="3">
    <location>
        <begin position="172"/>
        <end position="184"/>
    </location>
</feature>
<evidence type="ECO:0000256" key="1">
    <source>
        <dbReference type="ARBA" id="ARBA00023242"/>
    </source>
</evidence>
<dbReference type="GO" id="GO:0005634">
    <property type="term" value="C:nucleus"/>
    <property type="evidence" value="ECO:0007669"/>
    <property type="project" value="UniProtKB-SubCell"/>
</dbReference>
<dbReference type="OrthoDB" id="2270193at2759"/>
<dbReference type="Pfam" id="PF02182">
    <property type="entry name" value="SAD_SRA"/>
    <property type="match status" value="1"/>
</dbReference>
<gene>
    <name evidence="5" type="ORF">BDY21DRAFT_102116</name>
</gene>
<dbReference type="InterPro" id="IPR003105">
    <property type="entry name" value="SRA_YDG"/>
</dbReference>
<dbReference type="GO" id="GO:0061630">
    <property type="term" value="F:ubiquitin protein ligase activity"/>
    <property type="evidence" value="ECO:0007669"/>
    <property type="project" value="TreeGrafter"/>
</dbReference>
<keyword evidence="1 2" id="KW-0539">Nucleus</keyword>
<dbReference type="Gene3D" id="2.30.280.10">
    <property type="entry name" value="SRA-YDG"/>
    <property type="match status" value="1"/>
</dbReference>
<evidence type="ECO:0000256" key="2">
    <source>
        <dbReference type="PROSITE-ProRule" id="PRU00358"/>
    </source>
</evidence>
<feature type="region of interest" description="Disordered" evidence="3">
    <location>
        <begin position="153"/>
        <end position="237"/>
    </location>
</feature>
<dbReference type="PANTHER" id="PTHR14140">
    <property type="entry name" value="E3 UBIQUITIN-PROTEIN LIGASE UHRF-RELATED"/>
    <property type="match status" value="1"/>
</dbReference>
<dbReference type="EMBL" id="MU001690">
    <property type="protein sequence ID" value="KAF2454745.1"/>
    <property type="molecule type" value="Genomic_DNA"/>
</dbReference>
<evidence type="ECO:0000256" key="3">
    <source>
        <dbReference type="SAM" id="MobiDB-lite"/>
    </source>
</evidence>
<feature type="compositionally biased region" description="Polar residues" evidence="3">
    <location>
        <begin position="157"/>
        <end position="170"/>
    </location>
</feature>
<dbReference type="AlphaFoldDB" id="A0A6A6NSI0"/>
<comment type="subcellular location">
    <subcellularLocation>
        <location evidence="2">Nucleus</location>
    </subcellularLocation>
</comment>
<dbReference type="InterPro" id="IPR015947">
    <property type="entry name" value="PUA-like_sf"/>
</dbReference>
<feature type="compositionally biased region" description="Basic and acidic residues" evidence="3">
    <location>
        <begin position="35"/>
        <end position="45"/>
    </location>
</feature>
<dbReference type="PANTHER" id="PTHR14140:SF27">
    <property type="entry name" value="OS04G0289800 PROTEIN"/>
    <property type="match status" value="1"/>
</dbReference>
<dbReference type="GO" id="GO:0016567">
    <property type="term" value="P:protein ubiquitination"/>
    <property type="evidence" value="ECO:0007669"/>
    <property type="project" value="TreeGrafter"/>
</dbReference>
<dbReference type="PROSITE" id="PS51015">
    <property type="entry name" value="YDG"/>
    <property type="match status" value="1"/>
</dbReference>
<dbReference type="Proteomes" id="UP000799766">
    <property type="component" value="Unassembled WGS sequence"/>
</dbReference>
<accession>A0A6A6NSI0</accession>
<dbReference type="SMART" id="SM00466">
    <property type="entry name" value="SRA"/>
    <property type="match status" value="1"/>
</dbReference>
<feature type="region of interest" description="Disordered" evidence="3">
    <location>
        <begin position="33"/>
        <end position="57"/>
    </location>
</feature>
<keyword evidence="6" id="KW-1185">Reference proteome</keyword>
<reference evidence="5" key="1">
    <citation type="journal article" date="2020" name="Stud. Mycol.">
        <title>101 Dothideomycetes genomes: a test case for predicting lifestyles and emergence of pathogens.</title>
        <authorList>
            <person name="Haridas S."/>
            <person name="Albert R."/>
            <person name="Binder M."/>
            <person name="Bloem J."/>
            <person name="Labutti K."/>
            <person name="Salamov A."/>
            <person name="Andreopoulos B."/>
            <person name="Baker S."/>
            <person name="Barry K."/>
            <person name="Bills G."/>
            <person name="Bluhm B."/>
            <person name="Cannon C."/>
            <person name="Castanera R."/>
            <person name="Culley D."/>
            <person name="Daum C."/>
            <person name="Ezra D."/>
            <person name="Gonzalez J."/>
            <person name="Henrissat B."/>
            <person name="Kuo A."/>
            <person name="Liang C."/>
            <person name="Lipzen A."/>
            <person name="Lutzoni F."/>
            <person name="Magnuson J."/>
            <person name="Mondo S."/>
            <person name="Nolan M."/>
            <person name="Ohm R."/>
            <person name="Pangilinan J."/>
            <person name="Park H.-J."/>
            <person name="Ramirez L."/>
            <person name="Alfaro M."/>
            <person name="Sun H."/>
            <person name="Tritt A."/>
            <person name="Yoshinaga Y."/>
            <person name="Zwiers L.-H."/>
            <person name="Turgeon B."/>
            <person name="Goodwin S."/>
            <person name="Spatafora J."/>
            <person name="Crous P."/>
            <person name="Grigoriev I."/>
        </authorList>
    </citation>
    <scope>NUCLEOTIDE SEQUENCE</scope>
    <source>
        <strain evidence="5">ATCC 16933</strain>
    </source>
</reference>
<evidence type="ECO:0000313" key="5">
    <source>
        <dbReference type="EMBL" id="KAF2454745.1"/>
    </source>
</evidence>
<evidence type="ECO:0000259" key="4">
    <source>
        <dbReference type="PROSITE" id="PS51015"/>
    </source>
</evidence>
<sequence length="558" mass="63439">MPPRIDKEYAWEMEHEYQREKAKWTTIINDAFDNAPHDDNGDRPYPKILDTLPPEASSASAEPCTLVALECEKLEREYQLGKAKWKQVIDDAFENASYDDNGVRQYPNIPETLPAGVSSISADSSTFAALERDYRRDKAKWKKVVDDAFKDAENDDNTAMSSSPSDGQLTDSDERVSKRARNDADTTASASRAKAQRSNHVEAAKPPVLSSLPSFRRSTAPKASNVPLNRPAESQESPPQWYCKLKFQGLKFRPATVNYFKQLQEALKAPKVDFNHVRSLVHKFKFTEATAKEIRGARMLHNDGGLKRLISPAPGIHVPWDIRADAEELYHKWAMEDFDTDLLRGIDMRTSVASSTTKKYGTIEDSRATDRIRKDYPGRRYAYHYGNNGHVNGSWYPTQLSMVRDGLHGATQGGIYGERSKGVYSIILSGGNHYEDEDNGDDIWYTGTDSTEGKGPTDSTQHMLETAQLPFNERKPIRVIRATHLKVANRYRPRRGFRYDGLYDMVDYESVDRSKESYRFRLKRCPGQDPIRFEGVEARPTDEEIAAYDKLRSARRVE</sequence>
<dbReference type="SUPFAM" id="SSF88697">
    <property type="entry name" value="PUA domain-like"/>
    <property type="match status" value="1"/>
</dbReference>
<feature type="domain" description="YDG" evidence="4">
    <location>
        <begin position="385"/>
        <end position="524"/>
    </location>
</feature>
<organism evidence="5 6">
    <name type="scientific">Lineolata rhizophorae</name>
    <dbReference type="NCBI Taxonomy" id="578093"/>
    <lineage>
        <taxon>Eukaryota</taxon>
        <taxon>Fungi</taxon>
        <taxon>Dikarya</taxon>
        <taxon>Ascomycota</taxon>
        <taxon>Pezizomycotina</taxon>
        <taxon>Dothideomycetes</taxon>
        <taxon>Dothideomycetes incertae sedis</taxon>
        <taxon>Lineolatales</taxon>
        <taxon>Lineolataceae</taxon>
        <taxon>Lineolata</taxon>
    </lineage>
</organism>
<protein>
    <submittedName>
        <fullName evidence="5">PUA-like domain-containing protein</fullName>
    </submittedName>
</protein>
<dbReference type="GO" id="GO:0044027">
    <property type="term" value="P:negative regulation of gene expression via chromosomal CpG island methylation"/>
    <property type="evidence" value="ECO:0007669"/>
    <property type="project" value="TreeGrafter"/>
</dbReference>
<name>A0A6A6NSI0_9PEZI</name>
<evidence type="ECO:0000313" key="6">
    <source>
        <dbReference type="Proteomes" id="UP000799766"/>
    </source>
</evidence>
<proteinExistence type="predicted"/>
<dbReference type="InterPro" id="IPR045134">
    <property type="entry name" value="UHRF1/2-like"/>
</dbReference>